<gene>
    <name evidence="16" type="ORF">MAR_011799</name>
</gene>
<proteinExistence type="inferred from homology"/>
<keyword evidence="4" id="KW-0272">Extracellular matrix</keyword>
<name>A0ABY7FV52_MYAAR</name>
<evidence type="ECO:0000256" key="13">
    <source>
        <dbReference type="ARBA" id="ARBA00023900"/>
    </source>
</evidence>
<keyword evidence="6" id="KW-0479">Metal-binding</keyword>
<keyword evidence="3" id="KW-0964">Secreted</keyword>
<evidence type="ECO:0000256" key="11">
    <source>
        <dbReference type="ARBA" id="ARBA00022889"/>
    </source>
</evidence>
<evidence type="ECO:0000313" key="17">
    <source>
        <dbReference type="Proteomes" id="UP001164746"/>
    </source>
</evidence>
<comment type="subunit">
    <text evidence="14">Oligomer of disulfide-linked homodimers.</text>
</comment>
<keyword evidence="9" id="KW-0862">Zinc</keyword>
<dbReference type="PANTHER" id="PTHR11841:SF1">
    <property type="entry name" value="REELIN"/>
    <property type="match status" value="1"/>
</dbReference>
<evidence type="ECO:0000256" key="10">
    <source>
        <dbReference type="ARBA" id="ARBA00022837"/>
    </source>
</evidence>
<keyword evidence="8" id="KW-0720">Serine protease</keyword>
<keyword evidence="10" id="KW-0106">Calcium</keyword>
<evidence type="ECO:0000256" key="14">
    <source>
        <dbReference type="ARBA" id="ARBA00044961"/>
    </source>
</evidence>
<evidence type="ECO:0000256" key="6">
    <source>
        <dbReference type="ARBA" id="ARBA00022723"/>
    </source>
</evidence>
<protein>
    <recommendedName>
        <fullName evidence="13">Reelin</fullName>
    </recommendedName>
</protein>
<keyword evidence="5" id="KW-0645">Protease</keyword>
<evidence type="ECO:0000256" key="3">
    <source>
        <dbReference type="ARBA" id="ARBA00022525"/>
    </source>
</evidence>
<sequence>MSHKNVGQPKELCIRAFNNPLILRWWQPGGYPYNYFALDDVYIGPPCDHSCHRNGACKNGACDCYGRFDGKCFFINTDPDCQSDDPTPYGMVDRFEQLHRPADFWRRILGGHLGIGCGTVDAGNALFLDGEGSREAVTVPLNTTYLSYFHYIM</sequence>
<evidence type="ECO:0000256" key="4">
    <source>
        <dbReference type="ARBA" id="ARBA00022530"/>
    </source>
</evidence>
<evidence type="ECO:0000256" key="2">
    <source>
        <dbReference type="ARBA" id="ARBA00022473"/>
    </source>
</evidence>
<evidence type="ECO:0000256" key="15">
    <source>
        <dbReference type="ARBA" id="ARBA00046064"/>
    </source>
</evidence>
<evidence type="ECO:0000256" key="9">
    <source>
        <dbReference type="ARBA" id="ARBA00022833"/>
    </source>
</evidence>
<evidence type="ECO:0000256" key="7">
    <source>
        <dbReference type="ARBA" id="ARBA00022801"/>
    </source>
</evidence>
<evidence type="ECO:0000313" key="16">
    <source>
        <dbReference type="EMBL" id="WAR26095.1"/>
    </source>
</evidence>
<dbReference type="Gene3D" id="2.60.120.260">
    <property type="entry name" value="Galactose-binding domain-like"/>
    <property type="match status" value="2"/>
</dbReference>
<evidence type="ECO:0000256" key="12">
    <source>
        <dbReference type="ARBA" id="ARBA00023773"/>
    </source>
</evidence>
<reference evidence="16" key="1">
    <citation type="submission" date="2022-11" db="EMBL/GenBank/DDBJ databases">
        <title>Centuries of genome instability and evolution in soft-shell clam transmissible cancer (bioRxiv).</title>
        <authorList>
            <person name="Hart S.F.M."/>
            <person name="Yonemitsu M.A."/>
            <person name="Giersch R.M."/>
            <person name="Beal B.F."/>
            <person name="Arriagada G."/>
            <person name="Davis B.W."/>
            <person name="Ostrander E.A."/>
            <person name="Goff S.P."/>
            <person name="Metzger M.J."/>
        </authorList>
    </citation>
    <scope>NUCLEOTIDE SEQUENCE</scope>
    <source>
        <strain evidence="16">MELC-2E11</strain>
        <tissue evidence="16">Siphon/mantle</tissue>
    </source>
</reference>
<comment type="subcellular location">
    <subcellularLocation>
        <location evidence="1">Secreted</location>
        <location evidence="1">Extracellular space</location>
        <location evidence="1">Extracellular matrix</location>
    </subcellularLocation>
</comment>
<dbReference type="Proteomes" id="UP001164746">
    <property type="component" value="Chromosome 14"/>
</dbReference>
<keyword evidence="7" id="KW-0378">Hydrolase</keyword>
<evidence type="ECO:0000256" key="8">
    <source>
        <dbReference type="ARBA" id="ARBA00022825"/>
    </source>
</evidence>
<comment type="similarity">
    <text evidence="12">Belongs to the reelin family.</text>
</comment>
<dbReference type="PANTHER" id="PTHR11841">
    <property type="entry name" value="REELIN"/>
    <property type="match status" value="1"/>
</dbReference>
<comment type="function">
    <text evidence="15">Extracellular matrix serine protease secreted by pioneer neurons that plays a role in layering of neurons in the cerebral cortex and cerebellum by coordinating cell positioning during neurodevelopment. Regulates microtubule function in neurons and neuronal migration. Binding to the extracellular domains of lipoprotein receptors VLDLR and LRP8/APOER2 induces tyrosine phosphorylation of DAB1 and modulation of TAU phosphorylation. Affects migration of sympathetic preganglionic neurons in the spinal cord, where it seems to act as a barrier to neuronal migration. Enzymatic activity is important for the modulation of cell adhesion.</text>
</comment>
<organism evidence="16 17">
    <name type="scientific">Mya arenaria</name>
    <name type="common">Soft-shell clam</name>
    <dbReference type="NCBI Taxonomy" id="6604"/>
    <lineage>
        <taxon>Eukaryota</taxon>
        <taxon>Metazoa</taxon>
        <taxon>Spiralia</taxon>
        <taxon>Lophotrochozoa</taxon>
        <taxon>Mollusca</taxon>
        <taxon>Bivalvia</taxon>
        <taxon>Autobranchia</taxon>
        <taxon>Heteroconchia</taxon>
        <taxon>Euheterodonta</taxon>
        <taxon>Imparidentia</taxon>
        <taxon>Neoheterodontei</taxon>
        <taxon>Myida</taxon>
        <taxon>Myoidea</taxon>
        <taxon>Myidae</taxon>
        <taxon>Mya</taxon>
    </lineage>
</organism>
<dbReference type="InterPro" id="IPR034968">
    <property type="entry name" value="Reelin"/>
</dbReference>
<dbReference type="EMBL" id="CP111025">
    <property type="protein sequence ID" value="WAR26095.1"/>
    <property type="molecule type" value="Genomic_DNA"/>
</dbReference>
<evidence type="ECO:0000256" key="1">
    <source>
        <dbReference type="ARBA" id="ARBA00004498"/>
    </source>
</evidence>
<accession>A0ABY7FV52</accession>
<keyword evidence="11" id="KW-0130">Cell adhesion</keyword>
<keyword evidence="2" id="KW-0217">Developmental protein</keyword>
<evidence type="ECO:0000256" key="5">
    <source>
        <dbReference type="ARBA" id="ARBA00022670"/>
    </source>
</evidence>
<keyword evidence="17" id="KW-1185">Reference proteome</keyword>